<gene>
    <name evidence="1" type="ORF">BJ968_004442</name>
</gene>
<organism evidence="1 2">
    <name type="scientific">Kineococcus aurantiacus</name>
    <dbReference type="NCBI Taxonomy" id="37633"/>
    <lineage>
        <taxon>Bacteria</taxon>
        <taxon>Bacillati</taxon>
        <taxon>Actinomycetota</taxon>
        <taxon>Actinomycetes</taxon>
        <taxon>Kineosporiales</taxon>
        <taxon>Kineosporiaceae</taxon>
        <taxon>Kineococcus</taxon>
    </lineage>
</organism>
<dbReference type="RefSeq" id="WP_179755604.1">
    <property type="nucleotide sequence ID" value="NZ_BAAAGN010000015.1"/>
</dbReference>
<reference evidence="1 2" key="1">
    <citation type="submission" date="2020-07" db="EMBL/GenBank/DDBJ databases">
        <title>Sequencing the genomes of 1000 actinobacteria strains.</title>
        <authorList>
            <person name="Klenk H.-P."/>
        </authorList>
    </citation>
    <scope>NUCLEOTIDE SEQUENCE [LARGE SCALE GENOMIC DNA]</scope>
    <source>
        <strain evidence="1 2">DSM 7487</strain>
    </source>
</reference>
<dbReference type="SUPFAM" id="SSF103473">
    <property type="entry name" value="MFS general substrate transporter"/>
    <property type="match status" value="1"/>
</dbReference>
<dbReference type="InterPro" id="IPR036259">
    <property type="entry name" value="MFS_trans_sf"/>
</dbReference>
<evidence type="ECO:0000313" key="2">
    <source>
        <dbReference type="Proteomes" id="UP000521922"/>
    </source>
</evidence>
<proteinExistence type="predicted"/>
<protein>
    <submittedName>
        <fullName evidence="1">MFS family permease</fullName>
    </submittedName>
</protein>
<name>A0A7Y9DQK7_9ACTN</name>
<keyword evidence="2" id="KW-1185">Reference proteome</keyword>
<comment type="caution">
    <text evidence="1">The sequence shown here is derived from an EMBL/GenBank/DDBJ whole genome shotgun (WGS) entry which is preliminary data.</text>
</comment>
<accession>A0A7Y9DQK7</accession>
<sequence>MRVVGLPVGLAGTLLFCGTLVGLGAPWVVGAVVDRSGPRRVVITPQLIQAAGTVLHLLAGVTGSAGRGRARAVGLAVGGAWQPVWLLPPRWCWRCPRGSSACG</sequence>
<dbReference type="Proteomes" id="UP000521922">
    <property type="component" value="Unassembled WGS sequence"/>
</dbReference>
<dbReference type="AlphaFoldDB" id="A0A7Y9DQK7"/>
<evidence type="ECO:0000313" key="1">
    <source>
        <dbReference type="EMBL" id="NYD24902.1"/>
    </source>
</evidence>
<dbReference type="EMBL" id="JACCBB010000001">
    <property type="protein sequence ID" value="NYD24902.1"/>
    <property type="molecule type" value="Genomic_DNA"/>
</dbReference>